<dbReference type="Proteomes" id="UP001497493">
    <property type="component" value="Chromosome"/>
</dbReference>
<protein>
    <submittedName>
        <fullName evidence="2">Uncharacterized protein</fullName>
    </submittedName>
</protein>
<keyword evidence="3" id="KW-1185">Reference proteome</keyword>
<gene>
    <name evidence="2" type="ORF">MECH1_V1_2100</name>
</gene>
<name>A0ABP1C9F5_9GAMM</name>
<accession>A0ABP1C9F5</accession>
<dbReference type="EMBL" id="OZ026884">
    <property type="protein sequence ID" value="CAL1240876.1"/>
    <property type="molecule type" value="Genomic_DNA"/>
</dbReference>
<feature type="region of interest" description="Disordered" evidence="1">
    <location>
        <begin position="55"/>
        <end position="82"/>
    </location>
</feature>
<feature type="region of interest" description="Disordered" evidence="1">
    <location>
        <begin position="1"/>
        <end position="21"/>
    </location>
</feature>
<organism evidence="2 3">
    <name type="scientific">Candidatus Methylocalor cossyra</name>
    <dbReference type="NCBI Taxonomy" id="3108543"/>
    <lineage>
        <taxon>Bacteria</taxon>
        <taxon>Pseudomonadati</taxon>
        <taxon>Pseudomonadota</taxon>
        <taxon>Gammaproteobacteria</taxon>
        <taxon>Methylococcales</taxon>
        <taxon>Methylococcaceae</taxon>
        <taxon>Candidatus Methylocalor</taxon>
    </lineage>
</organism>
<evidence type="ECO:0000313" key="3">
    <source>
        <dbReference type="Proteomes" id="UP001497493"/>
    </source>
</evidence>
<sequence length="82" mass="8747">MRPLGVGQRHALAPGAVGKATGAFTSTGLRRWSAVSRFVYVTYIRTTPKKSCGRRFWNPSSHANTGSRSGMNANGIRGRPGG</sequence>
<evidence type="ECO:0000313" key="2">
    <source>
        <dbReference type="EMBL" id="CAL1240876.1"/>
    </source>
</evidence>
<feature type="compositionally biased region" description="Polar residues" evidence="1">
    <location>
        <begin position="58"/>
        <end position="72"/>
    </location>
</feature>
<evidence type="ECO:0000256" key="1">
    <source>
        <dbReference type="SAM" id="MobiDB-lite"/>
    </source>
</evidence>
<reference evidence="2 3" key="1">
    <citation type="submission" date="2024-04" db="EMBL/GenBank/DDBJ databases">
        <authorList>
            <person name="Cremers G."/>
        </authorList>
    </citation>
    <scope>NUCLEOTIDE SEQUENCE [LARGE SCALE GENOMIC DNA]</scope>
    <source>
        <strain evidence="2">MeCH1-AG</strain>
    </source>
</reference>
<proteinExistence type="predicted"/>